<dbReference type="InterPro" id="IPR019236">
    <property type="entry name" value="APP1_cat"/>
</dbReference>
<dbReference type="EMBL" id="CP157484">
    <property type="protein sequence ID" value="XBO40530.1"/>
    <property type="molecule type" value="Genomic_DNA"/>
</dbReference>
<sequence length="429" mass="46951">MRSPAAILAAMGRSARRLLAAVARPVARAQGRGGVALLPYRGYGSRSEVFLIGRVFRQSDEARQDRRGGVPGQIRNVLRRITRAAVEGAAVTARFCGAQERVTTDRDGYFRIHLRLAEPPAPDRSWHEVDLELEEPRVAAKASVFIPPDRCRFVVISDIDDTVVQTGIANKLVMLWRLFVEDAESRIAFPGVAALYQAMHGGLSGRDGNPMLYVSRAPWGTYEVLEEFFQIHHIPVGPILFLREWGVSWTSPLPREARSHKEDLIRRMLALYDTLPFVLIGDSGQHDPEIYRRIVEENPGRVLAVFIRDVSHDPARVRDMERLAMAVSQAGSTLLLASDSVAMAEQAVKLGLVGEATPAVVRSNREEQQPQPPEAPTTRVSGATPQATARAVAEGGLATALDAASPEAPSPNVVVEPDERRGARPPSAP</sequence>
<dbReference type="PANTHER" id="PTHR28208:SF3">
    <property type="entry name" value="PHOSPHATIDATE PHOSPHATASE APP1"/>
    <property type="match status" value="1"/>
</dbReference>
<evidence type="ECO:0000313" key="3">
    <source>
        <dbReference type="EMBL" id="XBO40530.1"/>
    </source>
</evidence>
<feature type="region of interest" description="Disordered" evidence="1">
    <location>
        <begin position="362"/>
        <end position="429"/>
    </location>
</feature>
<accession>A0AAU7JJQ7</accession>
<reference evidence="3" key="1">
    <citation type="submission" date="2024-05" db="EMBL/GenBank/DDBJ databases">
        <authorList>
            <person name="Kim S."/>
            <person name="Heo J."/>
            <person name="Choi H."/>
            <person name="Choi Y."/>
            <person name="Kwon S.-W."/>
            <person name="Kim Y."/>
        </authorList>
    </citation>
    <scope>NUCLEOTIDE SEQUENCE</scope>
    <source>
        <strain evidence="3">KACC 23698</strain>
    </source>
</reference>
<gene>
    <name evidence="3" type="ORF">ABEG18_07135</name>
</gene>
<evidence type="ECO:0000256" key="1">
    <source>
        <dbReference type="SAM" id="MobiDB-lite"/>
    </source>
</evidence>
<dbReference type="Pfam" id="PF09949">
    <property type="entry name" value="APP1_cat"/>
    <property type="match status" value="1"/>
</dbReference>
<evidence type="ECO:0000259" key="2">
    <source>
        <dbReference type="Pfam" id="PF09949"/>
    </source>
</evidence>
<dbReference type="PANTHER" id="PTHR28208">
    <property type="entry name" value="PHOSPHATIDATE PHOSPHATASE APP1"/>
    <property type="match status" value="1"/>
</dbReference>
<feature type="compositionally biased region" description="Polar residues" evidence="1">
    <location>
        <begin position="378"/>
        <end position="387"/>
    </location>
</feature>
<protein>
    <submittedName>
        <fullName evidence="3">Phosphatase domain-containing protein</fullName>
    </submittedName>
</protein>
<dbReference type="InterPro" id="IPR052935">
    <property type="entry name" value="Mg2+_PAP"/>
</dbReference>
<dbReference type="RefSeq" id="WP_406857389.1">
    <property type="nucleotide sequence ID" value="NZ_CP157484.1"/>
</dbReference>
<feature type="domain" description="Phosphatidate phosphatase APP1 catalytic" evidence="2">
    <location>
        <begin position="154"/>
        <end position="309"/>
    </location>
</feature>
<name>A0AAU7JJQ7_9HYPH</name>
<proteinExistence type="predicted"/>
<dbReference type="AlphaFoldDB" id="A0AAU7JJQ7"/>
<organism evidence="3">
    <name type="scientific">Alsobacter sp. KACC 23698</name>
    <dbReference type="NCBI Taxonomy" id="3149229"/>
    <lineage>
        <taxon>Bacteria</taxon>
        <taxon>Pseudomonadati</taxon>
        <taxon>Pseudomonadota</taxon>
        <taxon>Alphaproteobacteria</taxon>
        <taxon>Hyphomicrobiales</taxon>
        <taxon>Alsobacteraceae</taxon>
        <taxon>Alsobacter</taxon>
    </lineage>
</organism>
<dbReference type="GO" id="GO:0008195">
    <property type="term" value="F:phosphatidate phosphatase activity"/>
    <property type="evidence" value="ECO:0007669"/>
    <property type="project" value="InterPro"/>
</dbReference>